<name>A0A7C4RM67_9BACT</name>
<feature type="transmembrane region" description="Helical" evidence="1">
    <location>
        <begin position="148"/>
        <end position="170"/>
    </location>
</feature>
<feature type="transmembrane region" description="Helical" evidence="1">
    <location>
        <begin position="109"/>
        <end position="128"/>
    </location>
</feature>
<keyword evidence="1" id="KW-0812">Transmembrane</keyword>
<organism evidence="2">
    <name type="scientific">Desulfatirhabdium butyrativorans</name>
    <dbReference type="NCBI Taxonomy" id="340467"/>
    <lineage>
        <taxon>Bacteria</taxon>
        <taxon>Pseudomonadati</taxon>
        <taxon>Thermodesulfobacteriota</taxon>
        <taxon>Desulfobacteria</taxon>
        <taxon>Desulfobacterales</taxon>
        <taxon>Desulfatirhabdiaceae</taxon>
        <taxon>Desulfatirhabdium</taxon>
    </lineage>
</organism>
<proteinExistence type="predicted"/>
<evidence type="ECO:0000256" key="1">
    <source>
        <dbReference type="SAM" id="Phobius"/>
    </source>
</evidence>
<protein>
    <submittedName>
        <fullName evidence="2">Metal-dependent hydrolase</fullName>
    </submittedName>
</protein>
<dbReference type="GO" id="GO:0016787">
    <property type="term" value="F:hydrolase activity"/>
    <property type="evidence" value="ECO:0007669"/>
    <property type="project" value="UniProtKB-KW"/>
</dbReference>
<comment type="caution">
    <text evidence="2">The sequence shown here is derived from an EMBL/GenBank/DDBJ whole genome shotgun (WGS) entry which is preliminary data.</text>
</comment>
<dbReference type="InterPro" id="IPR007404">
    <property type="entry name" value="YdjM-like"/>
</dbReference>
<evidence type="ECO:0000313" key="2">
    <source>
        <dbReference type="EMBL" id="HGU31695.1"/>
    </source>
</evidence>
<dbReference type="EMBL" id="DSUH01000053">
    <property type="protein sequence ID" value="HGU31695.1"/>
    <property type="molecule type" value="Genomic_DNA"/>
</dbReference>
<gene>
    <name evidence="2" type="ORF">ENS29_02435</name>
</gene>
<keyword evidence="1" id="KW-1133">Transmembrane helix</keyword>
<reference evidence="2" key="1">
    <citation type="journal article" date="2020" name="mSystems">
        <title>Genome- and Community-Level Interaction Insights into Carbon Utilization and Element Cycling Functions of Hydrothermarchaeota in Hydrothermal Sediment.</title>
        <authorList>
            <person name="Zhou Z."/>
            <person name="Liu Y."/>
            <person name="Xu W."/>
            <person name="Pan J."/>
            <person name="Luo Z.H."/>
            <person name="Li M."/>
        </authorList>
    </citation>
    <scope>NUCLEOTIDE SEQUENCE [LARGE SCALE GENOMIC DNA]</scope>
    <source>
        <strain evidence="2">SpSt-477</strain>
    </source>
</reference>
<dbReference type="AlphaFoldDB" id="A0A7C4RM67"/>
<keyword evidence="1" id="KW-0472">Membrane</keyword>
<feature type="transmembrane region" description="Helical" evidence="1">
    <location>
        <begin position="30"/>
        <end position="51"/>
    </location>
</feature>
<feature type="transmembrane region" description="Helical" evidence="1">
    <location>
        <begin position="63"/>
        <end position="80"/>
    </location>
</feature>
<keyword evidence="2" id="KW-0378">Hydrolase</keyword>
<sequence length="176" mass="19725">MASPVGHSIAGMIGWIASGDFRQQQASRLLFWYFTAANAADLDLVPGLLLGDTRLFHHGMTHSVGAMAMFGLMLLVFRWVWQGPGYVSILALTAVYGSHLLIDWLTVDFVPPIGAAFLWPFSAEYYHFPVSIFLNIERRNLWQWPTLAHNLAAVLWECVLLLPILGAVLYRKTHDG</sequence>
<feature type="transmembrane region" description="Helical" evidence="1">
    <location>
        <begin position="86"/>
        <end position="102"/>
    </location>
</feature>
<dbReference type="Pfam" id="PF04307">
    <property type="entry name" value="YdjM"/>
    <property type="match status" value="1"/>
</dbReference>
<accession>A0A7C4RM67</accession>